<reference evidence="1" key="1">
    <citation type="submission" date="2022-11" db="EMBL/GenBank/DDBJ databases">
        <title>Refractory cell wall polysaccharides provide important carbon source for microbial heterotrophs in the hadal ocean.</title>
        <authorList>
            <person name="Zhu X."/>
        </authorList>
    </citation>
    <scope>NUCLEOTIDE SEQUENCE</scope>
    <source>
        <strain evidence="1">MTRN7</strain>
    </source>
</reference>
<evidence type="ECO:0000313" key="1">
    <source>
        <dbReference type="EMBL" id="MDA0176770.1"/>
    </source>
</evidence>
<name>A0ABT4RZ25_9FLAO</name>
<comment type="caution">
    <text evidence="1">The sequence shown here is derived from an EMBL/GenBank/DDBJ whole genome shotgun (WGS) entry which is preliminary data.</text>
</comment>
<proteinExistence type="predicted"/>
<evidence type="ECO:0000313" key="2">
    <source>
        <dbReference type="Proteomes" id="UP001149142"/>
    </source>
</evidence>
<gene>
    <name evidence="1" type="ORF">OOZ35_04600</name>
</gene>
<dbReference type="EMBL" id="JAPFGC010000002">
    <property type="protein sequence ID" value="MDA0176770.1"/>
    <property type="molecule type" value="Genomic_DNA"/>
</dbReference>
<dbReference type="Gene3D" id="2.30.30.40">
    <property type="entry name" value="SH3 Domains"/>
    <property type="match status" value="1"/>
</dbReference>
<organism evidence="1 2">
    <name type="scientific">Mesoflavibacter profundi</name>
    <dbReference type="NCBI Taxonomy" id="2708110"/>
    <lineage>
        <taxon>Bacteria</taxon>
        <taxon>Pseudomonadati</taxon>
        <taxon>Bacteroidota</taxon>
        <taxon>Flavobacteriia</taxon>
        <taxon>Flavobacteriales</taxon>
        <taxon>Flavobacteriaceae</taxon>
        <taxon>Mesoflavibacter</taxon>
    </lineage>
</organism>
<protein>
    <submittedName>
        <fullName evidence="1">SH3 domain-containing protein</fullName>
    </submittedName>
</protein>
<sequence>MRFKLIIFIVVIAFFQVNAQNNKYLNTESYLFKTADSSSKKLGYFKPNASVVLIESLSNGWSNIKTDNLDTGYILTKNLSDKYTNSKRSNILKDNPISNANSNFGNYHSYITVASLRIRNKPSLDSEIVGKLSCGQAVPVKYLPVDPKSWVNITNSRFVQRQFLGEKPTHNNLVEQYNNIQEQDFKNRLKIAERIVELSWNSNQTHLKEAYQILNNLAVEMKAEKLIKISQFFIEYALGQLNKKNDLEIEDFIKNADFIVKGISVKNQFVKLSEAIKAFGEPKEVKNMQDECGIYYSNLFYFYDNINLSVNKEENLANIDYIQLSKDFKFKINQNNIIDHTISELEFIKKYASYIRTNINYPNRYFWQTDDGGYYIDFKNGYAYSITVFTLC</sequence>
<accession>A0ABT4RZ25</accession>
<keyword evidence="2" id="KW-1185">Reference proteome</keyword>
<dbReference type="Proteomes" id="UP001149142">
    <property type="component" value="Unassembled WGS sequence"/>
</dbReference>
<dbReference type="RefSeq" id="WP_270005177.1">
    <property type="nucleotide sequence ID" value="NZ_JAPFGC010000002.1"/>
</dbReference>